<dbReference type="SMART" id="SM00443">
    <property type="entry name" value="G_patch"/>
    <property type="match status" value="1"/>
</dbReference>
<dbReference type="InterPro" id="IPR000467">
    <property type="entry name" value="G_patch_dom"/>
</dbReference>
<evidence type="ECO:0000256" key="2">
    <source>
        <dbReference type="ARBA" id="ARBA00022664"/>
    </source>
</evidence>
<evidence type="ECO:0000259" key="6">
    <source>
        <dbReference type="PROSITE" id="PS50128"/>
    </source>
</evidence>
<sequence>MFPFKSSGPIALLGLSILKAFSNSENDSSKALGQEHPVSKNRAVSVLIYDFTILKIIYAHSLQMASFQQEKYDHASFLEKKKAEILARKKGDNVVNPLGTAQSQSPNVSFIKSENGITVPFANDGSFLERFKAMQNQPKSSTSNSNSSTSSTMKSIIKTEGQSSSFTTLSKGQYEPSKLAPIFKEEAKECISSEYALAEELAQKVARDGPDAEAKAKIQYQKDPRYSFLYDPTHQVAKFFKAQVKKIMNELCTVPSTAPSNSARKRRWDDSDGNPSPVVTTLPVSQITTSPATSLSQINSESEFEKAKALIRAKAAALLGGAPIIDTEEEKKRAKAIEEQKMMNSIYEKVIQQQVLLAMEASKTRESNKPKYEYDSDEETEGGTWEHKKRHQEMMKTLEWARDLTENAKGKHHLSDFLPPEELEKFLEKVKAVKEGREADFSDYAKYKIQEDNIGFKMLQKAGWKEGEGLGSKGDGIVQPINKGKVSFDQSGIGVEKVHEVQQDDDDFEVYRKRMMLAYKFRPNPLNNPRRPYYS</sequence>
<dbReference type="Gene3D" id="1.10.10.790">
    <property type="entry name" value="Surp module"/>
    <property type="match status" value="1"/>
</dbReference>
<dbReference type="GO" id="GO:0006397">
    <property type="term" value="P:mRNA processing"/>
    <property type="evidence" value="ECO:0007669"/>
    <property type="project" value="UniProtKB-KW"/>
</dbReference>
<dbReference type="AlphaFoldDB" id="T2M9X4"/>
<dbReference type="GO" id="GO:0005654">
    <property type="term" value="C:nucleoplasm"/>
    <property type="evidence" value="ECO:0007669"/>
    <property type="project" value="TreeGrafter"/>
</dbReference>
<evidence type="ECO:0000256" key="1">
    <source>
        <dbReference type="ARBA" id="ARBA00004123"/>
    </source>
</evidence>
<dbReference type="OrthoDB" id="4822at2759"/>
<dbReference type="PROSITE" id="PS50128">
    <property type="entry name" value="SURP"/>
    <property type="match status" value="1"/>
</dbReference>
<dbReference type="Pfam" id="PF01585">
    <property type="entry name" value="G-patch"/>
    <property type="match status" value="1"/>
</dbReference>
<evidence type="ECO:0000256" key="3">
    <source>
        <dbReference type="ARBA" id="ARBA00023187"/>
    </source>
</evidence>
<keyword evidence="4" id="KW-0539">Nucleus</keyword>
<feature type="compositionally biased region" description="Low complexity" evidence="5">
    <location>
        <begin position="140"/>
        <end position="152"/>
    </location>
</feature>
<feature type="region of interest" description="Disordered" evidence="5">
    <location>
        <begin position="135"/>
        <end position="157"/>
    </location>
</feature>
<feature type="domain" description="SURP motif" evidence="6">
    <location>
        <begin position="197"/>
        <end position="240"/>
    </location>
</feature>
<gene>
    <name evidence="8" type="primary">SUGP1</name>
</gene>
<dbReference type="GO" id="GO:0003723">
    <property type="term" value="F:RNA binding"/>
    <property type="evidence" value="ECO:0007669"/>
    <property type="project" value="InterPro"/>
</dbReference>
<evidence type="ECO:0000256" key="4">
    <source>
        <dbReference type="ARBA" id="ARBA00023242"/>
    </source>
</evidence>
<dbReference type="InterPro" id="IPR040169">
    <property type="entry name" value="SUGP1/2"/>
</dbReference>
<evidence type="ECO:0000313" key="8">
    <source>
        <dbReference type="EMBL" id="CDG68934.1"/>
    </source>
</evidence>
<evidence type="ECO:0000259" key="7">
    <source>
        <dbReference type="PROSITE" id="PS50174"/>
    </source>
</evidence>
<dbReference type="GO" id="GO:0008380">
    <property type="term" value="P:RNA splicing"/>
    <property type="evidence" value="ECO:0007669"/>
    <property type="project" value="UniProtKB-KW"/>
</dbReference>
<protein>
    <submittedName>
        <fullName evidence="8">SURP and G-patch domain-containing protein 1</fullName>
    </submittedName>
</protein>
<dbReference type="InterPro" id="IPR000061">
    <property type="entry name" value="Surp"/>
</dbReference>
<feature type="non-terminal residue" evidence="8">
    <location>
        <position position="1"/>
    </location>
</feature>
<dbReference type="PROSITE" id="PS50174">
    <property type="entry name" value="G_PATCH"/>
    <property type="match status" value="1"/>
</dbReference>
<keyword evidence="2" id="KW-0507">mRNA processing</keyword>
<dbReference type="PANTHER" id="PTHR23340">
    <property type="entry name" value="ARGININE/SERINE RICH SPLICING FACTOR SF4/14"/>
    <property type="match status" value="1"/>
</dbReference>
<dbReference type="PANTHER" id="PTHR23340:SF0">
    <property type="entry name" value="SURP AND G-PATCH DOMAIN-CONTAINING PROTEIN 1 ISOFORM X1"/>
    <property type="match status" value="1"/>
</dbReference>
<organism evidence="8">
    <name type="scientific">Hydra vulgaris</name>
    <name type="common">Hydra</name>
    <name type="synonym">Hydra attenuata</name>
    <dbReference type="NCBI Taxonomy" id="6087"/>
    <lineage>
        <taxon>Eukaryota</taxon>
        <taxon>Metazoa</taxon>
        <taxon>Cnidaria</taxon>
        <taxon>Hydrozoa</taxon>
        <taxon>Hydroidolina</taxon>
        <taxon>Anthoathecata</taxon>
        <taxon>Aplanulata</taxon>
        <taxon>Hydridae</taxon>
        <taxon>Hydra</taxon>
    </lineage>
</organism>
<feature type="domain" description="G-patch" evidence="7">
    <location>
        <begin position="451"/>
        <end position="498"/>
    </location>
</feature>
<proteinExistence type="evidence at transcript level"/>
<dbReference type="SUPFAM" id="SSF109905">
    <property type="entry name" value="Surp module (SWAP domain)"/>
    <property type="match status" value="1"/>
</dbReference>
<accession>T2M9X4</accession>
<evidence type="ECO:0000256" key="5">
    <source>
        <dbReference type="SAM" id="MobiDB-lite"/>
    </source>
</evidence>
<dbReference type="Pfam" id="PF01805">
    <property type="entry name" value="Surp"/>
    <property type="match status" value="1"/>
</dbReference>
<feature type="region of interest" description="Disordered" evidence="5">
    <location>
        <begin position="366"/>
        <end position="389"/>
    </location>
</feature>
<name>T2M9X4_HYDVU</name>
<dbReference type="InterPro" id="IPR035967">
    <property type="entry name" value="SWAP/Surp_sf"/>
</dbReference>
<feature type="region of interest" description="Disordered" evidence="5">
    <location>
        <begin position="255"/>
        <end position="281"/>
    </location>
</feature>
<reference evidence="8" key="1">
    <citation type="journal article" date="2013" name="Genome Biol. Evol.">
        <title>Punctuated emergences of genetic and phenotypic innovations in eumetazoan, bilaterian, euteleostome, and hominidae ancestors.</title>
        <authorList>
            <person name="Wenger Y."/>
            <person name="Galliot B."/>
        </authorList>
    </citation>
    <scope>NUCLEOTIDE SEQUENCE</scope>
    <source>
        <tissue evidence="8">Whole animals</tissue>
    </source>
</reference>
<comment type="subcellular location">
    <subcellularLocation>
        <location evidence="1">Nucleus</location>
    </subcellularLocation>
</comment>
<dbReference type="EMBL" id="HAAD01002702">
    <property type="protein sequence ID" value="CDG68934.1"/>
    <property type="molecule type" value="mRNA"/>
</dbReference>
<keyword evidence="3" id="KW-0508">mRNA splicing</keyword>